<evidence type="ECO:0000256" key="1">
    <source>
        <dbReference type="ARBA" id="ARBA00022614"/>
    </source>
</evidence>
<evidence type="ECO:0008006" key="6">
    <source>
        <dbReference type="Google" id="ProtNLM"/>
    </source>
</evidence>
<evidence type="ECO:0000313" key="5">
    <source>
        <dbReference type="Proteomes" id="UP001501302"/>
    </source>
</evidence>
<evidence type="ECO:0000313" key="4">
    <source>
        <dbReference type="EMBL" id="GAA4942261.1"/>
    </source>
</evidence>
<dbReference type="PANTHER" id="PTHR47566:SF1">
    <property type="entry name" value="PROTEIN NUD1"/>
    <property type="match status" value="1"/>
</dbReference>
<sequence length="468" mass="52145">MFYKTCFLLISFCLISFKSLCQNTFIPDDNFEQALINLGLDSGPLDDFVPTVNISGRTDLDVAGMNITDLTGIEDFSALTSLDCSDNQLTVLNIYQNTSLTELYCSNNQLTNLDVTNLSNLIRLWCFNNQLSSLNITQNTDLISLRCENNNLTNLDTSNNTNLNVLVCEQNQINTLNLANNTVLNRFQCGNNLLSNLDVSTNTDLSYLSCEQNQLTDLNLANNSHLAVLLCFNNELTELDLSQNFSLTDLNCSNNELCGLNIKNGNNTNVILMNFDSNPVLNCVVVDDSNGNHTTWQPASFSNYVNSRDACGNFIPVDSLVDFIGINYILPILNNGNYYTQSGGLGILLNTGDVISSSQTIYIYNALNCNSNESSFNIIISDSNYFIPKYFTPNNDGKHDVWNVLDNSNSINNITIYNRYGKLIKFLPPNSQGWDGTFNGTVLSSDSYWYEIVLNTGNVLRGYFALKR</sequence>
<feature type="chain" id="PRO_5047516819" description="Gliding motility-associated C-terminal domain-containing protein" evidence="3">
    <location>
        <begin position="22"/>
        <end position="468"/>
    </location>
</feature>
<keyword evidence="1" id="KW-0433">Leucine-rich repeat</keyword>
<dbReference type="InterPro" id="IPR032675">
    <property type="entry name" value="LRR_dom_sf"/>
</dbReference>
<proteinExistence type="predicted"/>
<reference evidence="5" key="1">
    <citation type="journal article" date="2019" name="Int. J. Syst. Evol. Microbiol.">
        <title>The Global Catalogue of Microorganisms (GCM) 10K type strain sequencing project: providing services to taxonomists for standard genome sequencing and annotation.</title>
        <authorList>
            <consortium name="The Broad Institute Genomics Platform"/>
            <consortium name="The Broad Institute Genome Sequencing Center for Infectious Disease"/>
            <person name="Wu L."/>
            <person name="Ma J."/>
        </authorList>
    </citation>
    <scope>NUCLEOTIDE SEQUENCE [LARGE SCALE GENOMIC DNA]</scope>
    <source>
        <strain evidence="5">JCM 18285</strain>
    </source>
</reference>
<gene>
    <name evidence="4" type="ORF">GCM10023314_14210</name>
</gene>
<name>A0ABP9GG95_9FLAO</name>
<accession>A0ABP9GG95</accession>
<keyword evidence="3" id="KW-0732">Signal</keyword>
<protein>
    <recommendedName>
        <fullName evidence="6">Gliding motility-associated C-terminal domain-containing protein</fullName>
    </recommendedName>
</protein>
<evidence type="ECO:0000256" key="3">
    <source>
        <dbReference type="SAM" id="SignalP"/>
    </source>
</evidence>
<dbReference type="InterPro" id="IPR026341">
    <property type="entry name" value="T9SS_type_B"/>
</dbReference>
<dbReference type="PANTHER" id="PTHR47566">
    <property type="match status" value="1"/>
</dbReference>
<dbReference type="NCBIfam" id="TIGR04131">
    <property type="entry name" value="Bac_Flav_CTERM"/>
    <property type="match status" value="1"/>
</dbReference>
<dbReference type="SUPFAM" id="SSF52058">
    <property type="entry name" value="L domain-like"/>
    <property type="match status" value="1"/>
</dbReference>
<dbReference type="InterPro" id="IPR052574">
    <property type="entry name" value="CDIRP"/>
</dbReference>
<keyword evidence="2" id="KW-0677">Repeat</keyword>
<keyword evidence="5" id="KW-1185">Reference proteome</keyword>
<dbReference type="EMBL" id="BAABJJ010000014">
    <property type="protein sequence ID" value="GAA4942261.1"/>
    <property type="molecule type" value="Genomic_DNA"/>
</dbReference>
<organism evidence="4 5">
    <name type="scientific">Algibacter agarivorans</name>
    <dbReference type="NCBI Taxonomy" id="1109741"/>
    <lineage>
        <taxon>Bacteria</taxon>
        <taxon>Pseudomonadati</taxon>
        <taxon>Bacteroidota</taxon>
        <taxon>Flavobacteriia</taxon>
        <taxon>Flavobacteriales</taxon>
        <taxon>Flavobacteriaceae</taxon>
        <taxon>Algibacter</taxon>
    </lineage>
</organism>
<evidence type="ECO:0000256" key="2">
    <source>
        <dbReference type="ARBA" id="ARBA00022737"/>
    </source>
</evidence>
<dbReference type="RefSeq" id="WP_345191075.1">
    <property type="nucleotide sequence ID" value="NZ_BAABJJ010000014.1"/>
</dbReference>
<dbReference type="Pfam" id="PF13585">
    <property type="entry name" value="CHU_C"/>
    <property type="match status" value="1"/>
</dbReference>
<feature type="signal peptide" evidence="3">
    <location>
        <begin position="1"/>
        <end position="21"/>
    </location>
</feature>
<dbReference type="Proteomes" id="UP001501302">
    <property type="component" value="Unassembled WGS sequence"/>
</dbReference>
<dbReference type="Gene3D" id="3.80.10.10">
    <property type="entry name" value="Ribonuclease Inhibitor"/>
    <property type="match status" value="1"/>
</dbReference>
<comment type="caution">
    <text evidence="4">The sequence shown here is derived from an EMBL/GenBank/DDBJ whole genome shotgun (WGS) entry which is preliminary data.</text>
</comment>